<evidence type="ECO:0000259" key="9">
    <source>
        <dbReference type="PROSITE" id="PS51379"/>
    </source>
</evidence>
<dbReference type="PANTHER" id="PTHR30352:SF14">
    <property type="entry name" value="PYRUVATE FORMATE-LYASE 3-ACTIVATING ENZYME-RELATED"/>
    <property type="match status" value="1"/>
</dbReference>
<dbReference type="SFLD" id="SFLDG01118">
    <property type="entry name" value="activating_enzymes__group_2"/>
    <property type="match status" value="1"/>
</dbReference>
<evidence type="ECO:0000256" key="4">
    <source>
        <dbReference type="ARBA" id="ARBA00022691"/>
    </source>
</evidence>
<sequence>MIFNLQRYSTHDGPGVRTVVFLKGCSLGCTWCQNPESRSAEPDVLFDPRLCSEGCTYCASAFPHAIKVEDGKLVIRRENFSAADRAAIEHTCPAGALSLCGESVSFDHLMQQILRDKPFYQRTGGGVTLSGGEPFMQPQVTHRLLQRCRQEGLHTAIESCLHVPWKYIEPSLDVLVLLLADLKHVDETAFKRLTGGSAKRVLDNFRRLAHAGQSLIVRVPLIPEFNADRASVRAIVDFAAGETGSREIHFLPYHTLGINKYALLDQPYLAPRQPLNDPDLLTFAQDYAAEKGLTALLRG</sequence>
<dbReference type="InterPro" id="IPR012839">
    <property type="entry name" value="Organic_radical_activase"/>
</dbReference>
<gene>
    <name evidence="11" type="ORF">GEAM_1929</name>
</gene>
<evidence type="ECO:0000256" key="2">
    <source>
        <dbReference type="ARBA" id="ARBA00009777"/>
    </source>
</evidence>
<dbReference type="PANTHER" id="PTHR30352">
    <property type="entry name" value="PYRUVATE FORMATE-LYASE-ACTIVATING ENZYME"/>
    <property type="match status" value="1"/>
</dbReference>
<dbReference type="AlphaFoldDB" id="A0A085GA66"/>
<organism evidence="11 12">
    <name type="scientific">Ewingella americana (strain ATCC 33852 / DSM 4580 / CCUG 14506 / JCM 5911 / LMG 7869 / NCTC 12157 / CDC 1468-78)</name>
    <dbReference type="NCBI Taxonomy" id="910964"/>
    <lineage>
        <taxon>Bacteria</taxon>
        <taxon>Pseudomonadati</taxon>
        <taxon>Pseudomonadota</taxon>
        <taxon>Gammaproteobacteria</taxon>
        <taxon>Enterobacterales</taxon>
        <taxon>Yersiniaceae</taxon>
        <taxon>Ewingella</taxon>
    </lineage>
</organism>
<feature type="domain" description="4Fe-4S ferredoxin-type" evidence="9">
    <location>
        <begin position="42"/>
        <end position="71"/>
    </location>
</feature>
<dbReference type="Pfam" id="PF13353">
    <property type="entry name" value="Fer4_12"/>
    <property type="match status" value="1"/>
</dbReference>
<comment type="caution">
    <text evidence="11">The sequence shown here is derived from an EMBL/GenBank/DDBJ whole genome shotgun (WGS) entry which is preliminary data.</text>
</comment>
<accession>A0A085GA66</accession>
<dbReference type="OrthoDB" id="9782387at2"/>
<reference evidence="11 12" key="1">
    <citation type="submission" date="2014-05" db="EMBL/GenBank/DDBJ databases">
        <title>ATOL: Assembling a taxonomically balanced genome-scale reconstruction of the evolutionary history of the Enterobacteriaceae.</title>
        <authorList>
            <person name="Plunkett G.III."/>
            <person name="Neeno-Eckwall E.C."/>
            <person name="Glasner J.D."/>
            <person name="Perna N.T."/>
        </authorList>
    </citation>
    <scope>NUCLEOTIDE SEQUENCE [LARGE SCALE GENOMIC DNA]</scope>
    <source>
        <strain evidence="11 12">ATCC 33852</strain>
    </source>
</reference>
<dbReference type="InterPro" id="IPR001989">
    <property type="entry name" value="Radical_activat_CS"/>
</dbReference>
<dbReference type="InterPro" id="IPR058240">
    <property type="entry name" value="rSAM_sf"/>
</dbReference>
<evidence type="ECO:0000256" key="3">
    <source>
        <dbReference type="ARBA" id="ARBA00022485"/>
    </source>
</evidence>
<proteinExistence type="inferred from homology"/>
<keyword evidence="3" id="KW-0004">4Fe-4S</keyword>
<dbReference type="InterPro" id="IPR007197">
    <property type="entry name" value="rSAM"/>
</dbReference>
<dbReference type="GO" id="GO:0051539">
    <property type="term" value="F:4 iron, 4 sulfur cluster binding"/>
    <property type="evidence" value="ECO:0007669"/>
    <property type="project" value="UniProtKB-KW"/>
</dbReference>
<dbReference type="InterPro" id="IPR034457">
    <property type="entry name" value="Organic_radical-activating"/>
</dbReference>
<dbReference type="eggNOG" id="COG1180">
    <property type="taxonomic scope" value="Bacteria"/>
</dbReference>
<comment type="similarity">
    <text evidence="2">Belongs to the organic radical-activating enzymes family.</text>
</comment>
<dbReference type="CDD" id="cd01335">
    <property type="entry name" value="Radical_SAM"/>
    <property type="match status" value="1"/>
</dbReference>
<evidence type="ECO:0000256" key="1">
    <source>
        <dbReference type="ARBA" id="ARBA00001966"/>
    </source>
</evidence>
<dbReference type="Gene3D" id="3.20.20.70">
    <property type="entry name" value="Aldolase class I"/>
    <property type="match status" value="1"/>
</dbReference>
<evidence type="ECO:0000313" key="11">
    <source>
        <dbReference type="EMBL" id="KFC80611.1"/>
    </source>
</evidence>
<dbReference type="InterPro" id="IPR040074">
    <property type="entry name" value="BssD/PflA/YjjW"/>
</dbReference>
<comment type="cofactor">
    <cofactor evidence="1">
        <name>[4Fe-4S] cluster</name>
        <dbReference type="ChEBI" id="CHEBI:49883"/>
    </cofactor>
</comment>
<keyword evidence="4" id="KW-0949">S-adenosyl-L-methionine</keyword>
<keyword evidence="6 11" id="KW-0560">Oxidoreductase</keyword>
<keyword evidence="11" id="KW-0670">Pyruvate</keyword>
<dbReference type="InterPro" id="IPR017896">
    <property type="entry name" value="4Fe4S_Fe-S-bd"/>
</dbReference>
<evidence type="ECO:0000256" key="6">
    <source>
        <dbReference type="ARBA" id="ARBA00023002"/>
    </source>
</evidence>
<dbReference type="GO" id="GO:0046872">
    <property type="term" value="F:metal ion binding"/>
    <property type="evidence" value="ECO:0007669"/>
    <property type="project" value="UniProtKB-KW"/>
</dbReference>
<dbReference type="Proteomes" id="UP000028640">
    <property type="component" value="Unassembled WGS sequence"/>
</dbReference>
<evidence type="ECO:0000256" key="7">
    <source>
        <dbReference type="ARBA" id="ARBA00023004"/>
    </source>
</evidence>
<dbReference type="STRING" id="910964.GEAM_1929"/>
<evidence type="ECO:0000313" key="12">
    <source>
        <dbReference type="Proteomes" id="UP000028640"/>
    </source>
</evidence>
<dbReference type="InterPro" id="IPR013785">
    <property type="entry name" value="Aldolase_TIM"/>
</dbReference>
<dbReference type="GeneID" id="78380273"/>
<dbReference type="PROSITE" id="PS51918">
    <property type="entry name" value="RADICAL_SAM"/>
    <property type="match status" value="1"/>
</dbReference>
<dbReference type="GO" id="GO:0016829">
    <property type="term" value="F:lyase activity"/>
    <property type="evidence" value="ECO:0007669"/>
    <property type="project" value="UniProtKB-KW"/>
</dbReference>
<dbReference type="SUPFAM" id="SSF102114">
    <property type="entry name" value="Radical SAM enzymes"/>
    <property type="match status" value="1"/>
</dbReference>
<dbReference type="EC" id="1.-.-.-" evidence="11"/>
<dbReference type="SFLD" id="SFLDS00029">
    <property type="entry name" value="Radical_SAM"/>
    <property type="match status" value="1"/>
</dbReference>
<evidence type="ECO:0000256" key="8">
    <source>
        <dbReference type="ARBA" id="ARBA00023014"/>
    </source>
</evidence>
<dbReference type="RefSeq" id="WP_034790943.1">
    <property type="nucleotide sequence ID" value="NZ_JMPJ01000053.1"/>
</dbReference>
<keyword evidence="8" id="KW-0411">Iron-sulfur</keyword>
<name>A0A085GA66_EWIA3</name>
<dbReference type="EMBL" id="JMPJ01000053">
    <property type="protein sequence ID" value="KFC80611.1"/>
    <property type="molecule type" value="Genomic_DNA"/>
</dbReference>
<dbReference type="PROSITE" id="PS51379">
    <property type="entry name" value="4FE4S_FER_2"/>
    <property type="match status" value="1"/>
</dbReference>
<dbReference type="EC" id="1.97.1.-" evidence="11"/>
<evidence type="ECO:0000256" key="5">
    <source>
        <dbReference type="ARBA" id="ARBA00022723"/>
    </source>
</evidence>
<dbReference type="GO" id="GO:0043365">
    <property type="term" value="F:[formate-C-acetyltransferase]-activating enzyme activity"/>
    <property type="evidence" value="ECO:0007669"/>
    <property type="project" value="UniProtKB-EC"/>
</dbReference>
<keyword evidence="7" id="KW-0408">Iron</keyword>
<dbReference type="SFLD" id="SFLDG01066">
    <property type="entry name" value="organic_radical-activating_enz"/>
    <property type="match status" value="1"/>
</dbReference>
<keyword evidence="12" id="KW-1185">Reference proteome</keyword>
<keyword evidence="11" id="KW-0456">Lyase</keyword>
<dbReference type="PIRSF" id="PIRSF000371">
    <property type="entry name" value="PFL_act_enz"/>
    <property type="match status" value="1"/>
</dbReference>
<protein>
    <submittedName>
        <fullName evidence="11">Pyruvate formate-lyase activating enzyme</fullName>
        <ecNumber evidence="11">1.-.-.-</ecNumber>
        <ecNumber evidence="11">1.97.1.-</ecNumber>
        <ecNumber evidence="11">1.97.1.4</ecNumber>
    </submittedName>
</protein>
<dbReference type="PROSITE" id="PS01087">
    <property type="entry name" value="RADICAL_ACTIVATING"/>
    <property type="match status" value="1"/>
</dbReference>
<keyword evidence="5" id="KW-0479">Metal-binding</keyword>
<feature type="domain" description="Radical SAM core" evidence="10">
    <location>
        <begin position="11"/>
        <end position="291"/>
    </location>
</feature>
<dbReference type="NCBIfam" id="TIGR02494">
    <property type="entry name" value="PFLE_PFLC"/>
    <property type="match status" value="1"/>
</dbReference>
<dbReference type="EC" id="1.97.1.4" evidence="11"/>
<evidence type="ECO:0000259" key="10">
    <source>
        <dbReference type="PROSITE" id="PS51918"/>
    </source>
</evidence>